<dbReference type="Pfam" id="PF13880">
    <property type="entry name" value="Acetyltransf_13"/>
    <property type="match status" value="1"/>
</dbReference>
<comment type="subcellular location">
    <subcellularLocation>
        <location evidence="1">Nucleus</location>
    </subcellularLocation>
</comment>
<dbReference type="OrthoDB" id="428854at2759"/>
<keyword evidence="8" id="KW-0539">Nucleus</keyword>
<dbReference type="AlphaFoldDB" id="A0A4C2EAI3"/>
<dbReference type="GO" id="GO:0061733">
    <property type="term" value="F:protein-lysine-acetyltransferase activity"/>
    <property type="evidence" value="ECO:0007669"/>
    <property type="project" value="TreeGrafter"/>
</dbReference>
<evidence type="ECO:0000259" key="13">
    <source>
        <dbReference type="Pfam" id="PF13880"/>
    </source>
</evidence>
<dbReference type="InterPro" id="IPR028005">
    <property type="entry name" value="AcTrfase_ESCO_Znf_dom"/>
</dbReference>
<reference evidence="14 15" key="1">
    <citation type="submission" date="2019-01" db="EMBL/GenBank/DDBJ databases">
        <title>Draft Genome Sequencing of Zygosaccharomyces mellis Ca-7.</title>
        <authorList>
            <person name="Shiwa Y."/>
            <person name="Kanesaki Y."/>
            <person name="Ishige T."/>
            <person name="Mura K."/>
            <person name="Hori T."/>
            <person name="Tamura T."/>
        </authorList>
    </citation>
    <scope>NUCLEOTIDE SEQUENCE [LARGE SCALE GENOMIC DNA]</scope>
    <source>
        <strain evidence="14 15">Ca-7</strain>
    </source>
</reference>
<keyword evidence="4 14" id="KW-0808">Transferase</keyword>
<evidence type="ECO:0000256" key="5">
    <source>
        <dbReference type="ARBA" id="ARBA00022723"/>
    </source>
</evidence>
<dbReference type="SUPFAM" id="SSF55729">
    <property type="entry name" value="Acyl-CoA N-acyltransferases (Nat)"/>
    <property type="match status" value="1"/>
</dbReference>
<evidence type="ECO:0000256" key="11">
    <source>
        <dbReference type="ARBA" id="ARBA00032212"/>
    </source>
</evidence>
<protein>
    <recommendedName>
        <fullName evidence="3">N-acetyltransferase ECO1</fullName>
    </recommendedName>
    <alternativeName>
        <fullName evidence="11">Establishment of cohesion protein 1</fullName>
    </alternativeName>
</protein>
<evidence type="ECO:0000256" key="1">
    <source>
        <dbReference type="ARBA" id="ARBA00004123"/>
    </source>
</evidence>
<evidence type="ECO:0000256" key="2">
    <source>
        <dbReference type="ARBA" id="ARBA00005816"/>
    </source>
</evidence>
<dbReference type="Proteomes" id="UP000301737">
    <property type="component" value="Unassembled WGS sequence"/>
</dbReference>
<dbReference type="InterPro" id="IPR016181">
    <property type="entry name" value="Acyl_CoA_acyltransferase"/>
</dbReference>
<dbReference type="PANTHER" id="PTHR45884:SF2">
    <property type="entry name" value="N-ACETYLTRANSFERASE ECO"/>
    <property type="match status" value="1"/>
</dbReference>
<organism evidence="14 15">
    <name type="scientific">Zygosaccharomyces mellis</name>
    <dbReference type="NCBI Taxonomy" id="42258"/>
    <lineage>
        <taxon>Eukaryota</taxon>
        <taxon>Fungi</taxon>
        <taxon>Dikarya</taxon>
        <taxon>Ascomycota</taxon>
        <taxon>Saccharomycotina</taxon>
        <taxon>Saccharomycetes</taxon>
        <taxon>Saccharomycetales</taxon>
        <taxon>Saccharomycetaceae</taxon>
        <taxon>Zygosaccharomyces</taxon>
    </lineage>
</organism>
<evidence type="ECO:0000259" key="12">
    <source>
        <dbReference type="Pfam" id="PF13878"/>
    </source>
</evidence>
<evidence type="ECO:0000256" key="7">
    <source>
        <dbReference type="ARBA" id="ARBA00022833"/>
    </source>
</evidence>
<keyword evidence="5" id="KW-0479">Metal-binding</keyword>
<evidence type="ECO:0000313" key="14">
    <source>
        <dbReference type="EMBL" id="GCF01185.1"/>
    </source>
</evidence>
<keyword evidence="15" id="KW-1185">Reference proteome</keyword>
<keyword evidence="6" id="KW-0863">Zinc-finger</keyword>
<feature type="domain" description="N-acetyltransferase ESCO acetyl-transferase" evidence="13">
    <location>
        <begin position="185"/>
        <end position="243"/>
    </location>
</feature>
<evidence type="ECO:0000313" key="15">
    <source>
        <dbReference type="Proteomes" id="UP000301737"/>
    </source>
</evidence>
<evidence type="ECO:0000256" key="3">
    <source>
        <dbReference type="ARBA" id="ARBA00022043"/>
    </source>
</evidence>
<gene>
    <name evidence="14" type="primary">ECO1</name>
    <name evidence="14" type="ORF">ZYGM_000789</name>
</gene>
<dbReference type="GO" id="GO:0005634">
    <property type="term" value="C:nucleus"/>
    <property type="evidence" value="ECO:0007669"/>
    <property type="project" value="UniProtKB-SubCell"/>
</dbReference>
<dbReference type="Pfam" id="PF13878">
    <property type="entry name" value="zf-C2H2_3"/>
    <property type="match status" value="1"/>
</dbReference>
<evidence type="ECO:0000256" key="9">
    <source>
        <dbReference type="ARBA" id="ARBA00023306"/>
    </source>
</evidence>
<proteinExistence type="inferred from homology"/>
<keyword evidence="9" id="KW-0131">Cell cycle</keyword>
<dbReference type="GO" id="GO:0008270">
    <property type="term" value="F:zinc ion binding"/>
    <property type="evidence" value="ECO:0007669"/>
    <property type="project" value="UniProtKB-KW"/>
</dbReference>
<evidence type="ECO:0000256" key="6">
    <source>
        <dbReference type="ARBA" id="ARBA00022771"/>
    </source>
</evidence>
<keyword evidence="7" id="KW-0862">Zinc</keyword>
<comment type="similarity">
    <text evidence="2">Belongs to the acetyltransferase family. ECO subfamily.</text>
</comment>
<evidence type="ECO:0000256" key="4">
    <source>
        <dbReference type="ARBA" id="ARBA00022679"/>
    </source>
</evidence>
<dbReference type="PANTHER" id="PTHR45884">
    <property type="entry name" value="N-ACETYLTRANSFERASE ECO"/>
    <property type="match status" value="1"/>
</dbReference>
<sequence length="257" mass="29131">MAVKSSRKDGGKRLVQSRLQISSRDNLTECTKCGMTYSPSIIDDTTTHKNYHEMHLKGKKWPNTWGLGILLTSSNDSSRLTPPSSSSKMGALSARDERIIMVRSDHQAEVRTTIHILDIVNSELHAPHNENEFWCRPNSSGRAFLYVKEDRAVGVLTIELLKPERCRWMIYEDRSIVDGVEPRFILGISRIWVCRTQRNKGIATRLLEAARCNTIYGKTIEKWAMAWSQPTDSGGKLASHYNGVMHKSGKLLIPCYI</sequence>
<dbReference type="InterPro" id="IPR028009">
    <property type="entry name" value="ESCO_Acetyltransf_dom"/>
</dbReference>
<evidence type="ECO:0000256" key="8">
    <source>
        <dbReference type="ARBA" id="ARBA00023242"/>
    </source>
</evidence>
<evidence type="ECO:0000256" key="10">
    <source>
        <dbReference type="ARBA" id="ARBA00023315"/>
    </source>
</evidence>
<dbReference type="GO" id="GO:0000785">
    <property type="term" value="C:chromatin"/>
    <property type="evidence" value="ECO:0007669"/>
    <property type="project" value="TreeGrafter"/>
</dbReference>
<dbReference type="GO" id="GO:0007064">
    <property type="term" value="P:mitotic sister chromatid cohesion"/>
    <property type="evidence" value="ECO:0007669"/>
    <property type="project" value="TreeGrafter"/>
</dbReference>
<feature type="domain" description="N-acetyltransferase ESCO zinc-finger" evidence="12">
    <location>
        <begin position="16"/>
        <end position="53"/>
    </location>
</feature>
<name>A0A4C2EAI3_9SACH</name>
<accession>A0A4C2EAI3</accession>
<dbReference type="EMBL" id="BIMX01000028">
    <property type="protein sequence ID" value="GCF01185.1"/>
    <property type="molecule type" value="Genomic_DNA"/>
</dbReference>
<comment type="caution">
    <text evidence="14">The sequence shown here is derived from an EMBL/GenBank/DDBJ whole genome shotgun (WGS) entry which is preliminary data.</text>
</comment>
<keyword evidence="10" id="KW-0012">Acyltransferase</keyword>